<dbReference type="InterPro" id="IPR002925">
    <property type="entry name" value="Dienelactn_hydro"/>
</dbReference>
<sequence length="230" mass="24832">MAFIHRFDDDRPREEEVEIQAGPVRLAGTLVVPEPPLGFVMFAHGSGSSRRSPRNRFVATALNQVGLGTLLFDLLTAAEEADRANVFDIGLLARRLIDTTAWLCARPEASGRRVGYFGASTGAAAALWAAAQPRADVAAVVSRGGRPDLAAPRLRQVTAPTLLIVGGRDEVVIELNRQAQALMRCESRLEIVPGATHLFEEPGALETVAELAREWFLDHLAPIGQRPRGA</sequence>
<dbReference type="Proteomes" id="UP001500212">
    <property type="component" value="Unassembled WGS sequence"/>
</dbReference>
<dbReference type="PANTHER" id="PTHR22946">
    <property type="entry name" value="DIENELACTONE HYDROLASE DOMAIN-CONTAINING PROTEIN-RELATED"/>
    <property type="match status" value="1"/>
</dbReference>
<comment type="similarity">
    <text evidence="1">Belongs to the AB hydrolase superfamily.</text>
</comment>
<dbReference type="Pfam" id="PF01738">
    <property type="entry name" value="DLH"/>
    <property type="match status" value="1"/>
</dbReference>
<evidence type="ECO:0000313" key="4">
    <source>
        <dbReference type="Proteomes" id="UP001500212"/>
    </source>
</evidence>
<dbReference type="InterPro" id="IPR050261">
    <property type="entry name" value="FrsA_esterase"/>
</dbReference>
<dbReference type="EMBL" id="BAABHJ010000005">
    <property type="protein sequence ID" value="GAA4605149.1"/>
    <property type="molecule type" value="Genomic_DNA"/>
</dbReference>
<evidence type="ECO:0000313" key="3">
    <source>
        <dbReference type="EMBL" id="GAA4605149.1"/>
    </source>
</evidence>
<proteinExistence type="inferred from homology"/>
<evidence type="ECO:0000259" key="2">
    <source>
        <dbReference type="Pfam" id="PF01738"/>
    </source>
</evidence>
<feature type="domain" description="Dienelactone hydrolase" evidence="2">
    <location>
        <begin position="94"/>
        <end position="205"/>
    </location>
</feature>
<keyword evidence="4" id="KW-1185">Reference proteome</keyword>
<dbReference type="SUPFAM" id="SSF53474">
    <property type="entry name" value="alpha/beta-Hydrolases"/>
    <property type="match status" value="1"/>
</dbReference>
<dbReference type="InterPro" id="IPR029058">
    <property type="entry name" value="AB_hydrolase_fold"/>
</dbReference>
<protein>
    <recommendedName>
        <fullName evidence="2">Dienelactone hydrolase domain-containing protein</fullName>
    </recommendedName>
</protein>
<dbReference type="Gene3D" id="3.40.50.1820">
    <property type="entry name" value="alpha/beta hydrolase"/>
    <property type="match status" value="1"/>
</dbReference>
<reference evidence="4" key="1">
    <citation type="journal article" date="2019" name="Int. J. Syst. Evol. Microbiol.">
        <title>The Global Catalogue of Microorganisms (GCM) 10K type strain sequencing project: providing services to taxonomists for standard genome sequencing and annotation.</title>
        <authorList>
            <consortium name="The Broad Institute Genomics Platform"/>
            <consortium name="The Broad Institute Genome Sequencing Center for Infectious Disease"/>
            <person name="Wu L."/>
            <person name="Ma J."/>
        </authorList>
    </citation>
    <scope>NUCLEOTIDE SEQUENCE [LARGE SCALE GENOMIC DNA]</scope>
    <source>
        <strain evidence="4">JCM 17938</strain>
    </source>
</reference>
<gene>
    <name evidence="3" type="ORF">GCM10023195_17800</name>
</gene>
<accession>A0ABP8THF5</accession>
<comment type="caution">
    <text evidence="3">The sequence shown here is derived from an EMBL/GenBank/DDBJ whole genome shotgun (WGS) entry which is preliminary data.</text>
</comment>
<organism evidence="3 4">
    <name type="scientific">Actinoallomurus liliacearum</name>
    <dbReference type="NCBI Taxonomy" id="1080073"/>
    <lineage>
        <taxon>Bacteria</taxon>
        <taxon>Bacillati</taxon>
        <taxon>Actinomycetota</taxon>
        <taxon>Actinomycetes</taxon>
        <taxon>Streptosporangiales</taxon>
        <taxon>Thermomonosporaceae</taxon>
        <taxon>Actinoallomurus</taxon>
    </lineage>
</organism>
<evidence type="ECO:0000256" key="1">
    <source>
        <dbReference type="ARBA" id="ARBA00008645"/>
    </source>
</evidence>
<dbReference type="RefSeq" id="WP_345351226.1">
    <property type="nucleotide sequence ID" value="NZ_BAABHJ010000005.1"/>
</dbReference>
<name>A0ABP8THF5_9ACTN</name>